<keyword evidence="6" id="KW-1185">Reference proteome</keyword>
<proteinExistence type="predicted"/>
<reference evidence="2" key="1">
    <citation type="submission" date="2013-12" db="EMBL/GenBank/DDBJ databases">
        <title>The complete genome sequence of Methanobacterium sp. BRM9.</title>
        <authorList>
            <consortium name="Pastoral Greenhouse Gas Research Consortium"/>
            <person name="Kelly W.J."/>
            <person name="Leahy S.C."/>
            <person name="Perry R."/>
            <person name="Li D."/>
            <person name="Altermann E."/>
            <person name="Lambie S.C."/>
            <person name="Attwood G.T."/>
        </authorList>
    </citation>
    <scope>NUCLEOTIDE SEQUENCE [LARGE SCALE GENOMIC DNA]</scope>
    <source>
        <strain evidence="2">BRM9</strain>
    </source>
</reference>
<keyword evidence="1" id="KW-1133">Transmembrane helix</keyword>
<evidence type="ECO:0000256" key="1">
    <source>
        <dbReference type="SAM" id="Phobius"/>
    </source>
</evidence>
<accession>A0A089ZDT2</accession>
<dbReference type="OrthoDB" id="71324at2157"/>
<dbReference type="Proteomes" id="UP000029661">
    <property type="component" value="Chromosome"/>
</dbReference>
<evidence type="ECO:0000313" key="6">
    <source>
        <dbReference type="Proteomes" id="UP000062768"/>
    </source>
</evidence>
<keyword evidence="1" id="KW-0812">Transmembrane</keyword>
<reference evidence="3" key="2">
    <citation type="submission" date="2014-08" db="EMBL/GenBank/DDBJ databases">
        <authorList>
            <person name="Wibberg D."/>
        </authorList>
    </citation>
    <scope>NUCLEOTIDE SEQUENCE</scope>
</reference>
<dbReference type="EMBL" id="CP006933">
    <property type="protein sequence ID" value="AIS30980.1"/>
    <property type="molecule type" value="Genomic_DNA"/>
</dbReference>
<dbReference type="GeneID" id="82849974"/>
<evidence type="ECO:0000313" key="4">
    <source>
        <dbReference type="EMBL" id="CEL23770.1"/>
    </source>
</evidence>
<keyword evidence="1" id="KW-0472">Membrane</keyword>
<dbReference type="RefSeq" id="WP_023991241.1">
    <property type="nucleotide sequence ID" value="NZ_CP006933.1"/>
</dbReference>
<evidence type="ECO:0000313" key="3">
    <source>
        <dbReference type="EMBL" id="CEA13805.1"/>
    </source>
</evidence>
<dbReference type="Proteomes" id="UP000062768">
    <property type="component" value="Chromosome I"/>
</dbReference>
<feature type="transmembrane region" description="Helical" evidence="1">
    <location>
        <begin position="47"/>
        <end position="67"/>
    </location>
</feature>
<dbReference type="EMBL" id="LN734822">
    <property type="protein sequence ID" value="CEL23770.1"/>
    <property type="molecule type" value="Genomic_DNA"/>
</dbReference>
<evidence type="ECO:0000313" key="2">
    <source>
        <dbReference type="EMBL" id="AIS30980.1"/>
    </source>
</evidence>
<dbReference type="KEGG" id="mfc:BRM9_0149"/>
<organism evidence="2 5">
    <name type="scientific">Methanobacterium formicicum</name>
    <dbReference type="NCBI Taxonomy" id="2162"/>
    <lineage>
        <taxon>Archaea</taxon>
        <taxon>Methanobacteriati</taxon>
        <taxon>Methanobacteriota</taxon>
        <taxon>Methanomada group</taxon>
        <taxon>Methanobacteria</taxon>
        <taxon>Methanobacteriales</taxon>
        <taxon>Methanobacteriaceae</taxon>
        <taxon>Methanobacterium</taxon>
    </lineage>
</organism>
<dbReference type="KEGG" id="mfi:DSM1535_1472"/>
<reference evidence="4" key="3">
    <citation type="submission" date="2014-09" db="EMBL/GenBank/DDBJ databases">
        <authorList>
            <person name="Bishop-Lilly K.A."/>
            <person name="Broomall S.M."/>
            <person name="Chain P.S."/>
            <person name="Chertkov O."/>
            <person name="Coyne S.R."/>
            <person name="Daligault H.E."/>
            <person name="Davenport K.W."/>
            <person name="Erkkila T."/>
            <person name="Frey K.G."/>
            <person name="Gibbons H.S."/>
            <person name="Gu W."/>
            <person name="Jaissle J."/>
            <person name="Johnson S.L."/>
            <person name="Koroleva G.I."/>
            <person name="Ladner J.T."/>
            <person name="Lo C.-C."/>
            <person name="Minogue T.D."/>
            <person name="Munk C."/>
            <person name="Palacios G.F."/>
            <person name="Redden C.L."/>
            <person name="Rosenzweig C.N."/>
            <person name="Scholz M.B."/>
            <person name="Teshima H."/>
            <person name="Xu Y."/>
        </authorList>
    </citation>
    <scope>NUCLEOTIDE SEQUENCE</scope>
    <source>
        <strain evidence="4">Mb9</strain>
    </source>
</reference>
<sequence length="131" mass="15049">MVSTVICPRCKTKNSKKAELCYKCKNPLKPGKSRKSNPLSFDPKSRFDLRIIITGLILFVLCNIAFLYISPDYSMLMSGFVVMLFLYLLFKHYMEPNDPSMTIKTLGLKVILYYLIIIALGVVVLLLFHLY</sequence>
<protein>
    <submittedName>
        <fullName evidence="3">Putative membrane protein</fullName>
    </submittedName>
</protein>
<gene>
    <name evidence="2" type="ORF">BRM9_0149</name>
    <name evidence="3" type="ORF">DSM1535_1472</name>
    <name evidence="4" type="ORF">MB9_0114</name>
</gene>
<dbReference type="EMBL" id="LN515531">
    <property type="protein sequence ID" value="CEA13805.1"/>
    <property type="molecule type" value="Genomic_DNA"/>
</dbReference>
<feature type="transmembrane region" description="Helical" evidence="1">
    <location>
        <begin position="73"/>
        <end position="90"/>
    </location>
</feature>
<dbReference type="AlphaFoldDB" id="A0A089ZDT2"/>
<dbReference type="PATRIC" id="fig|2162.10.peg.118"/>
<evidence type="ECO:0000313" key="5">
    <source>
        <dbReference type="Proteomes" id="UP000029661"/>
    </source>
</evidence>
<name>A0A089ZDT2_METFO</name>
<feature type="transmembrane region" description="Helical" evidence="1">
    <location>
        <begin position="111"/>
        <end position="130"/>
    </location>
</feature>